<evidence type="ECO:0000256" key="7">
    <source>
        <dbReference type="ARBA" id="ARBA00022741"/>
    </source>
</evidence>
<dbReference type="InterPro" id="IPR008271">
    <property type="entry name" value="Ser/Thr_kinase_AS"/>
</dbReference>
<dbReference type="PROSITE" id="PS00108">
    <property type="entry name" value="PROTEIN_KINASE_ST"/>
    <property type="match status" value="1"/>
</dbReference>
<dbReference type="FunFam" id="3.30.200.20:FF:000195">
    <property type="entry name" value="G-type lectin S-receptor-like serine/threonine-protein kinase"/>
    <property type="match status" value="1"/>
</dbReference>
<dbReference type="InterPro" id="IPR011009">
    <property type="entry name" value="Kinase-like_dom_sf"/>
</dbReference>
<keyword evidence="14" id="KW-0472">Membrane</keyword>
<evidence type="ECO:0000256" key="11">
    <source>
        <dbReference type="ARBA" id="ARBA00023180"/>
    </source>
</evidence>
<evidence type="ECO:0000259" key="15">
    <source>
        <dbReference type="PROSITE" id="PS50011"/>
    </source>
</evidence>
<dbReference type="GO" id="GO:0005886">
    <property type="term" value="C:plasma membrane"/>
    <property type="evidence" value="ECO:0007669"/>
    <property type="project" value="UniProtKB-SubCell"/>
</dbReference>
<organism evidence="18 19">
    <name type="scientific">Deinandra increscens subsp. villosa</name>
    <dbReference type="NCBI Taxonomy" id="3103831"/>
    <lineage>
        <taxon>Eukaryota</taxon>
        <taxon>Viridiplantae</taxon>
        <taxon>Streptophyta</taxon>
        <taxon>Embryophyta</taxon>
        <taxon>Tracheophyta</taxon>
        <taxon>Spermatophyta</taxon>
        <taxon>Magnoliopsida</taxon>
        <taxon>eudicotyledons</taxon>
        <taxon>Gunneridae</taxon>
        <taxon>Pentapetalae</taxon>
        <taxon>asterids</taxon>
        <taxon>campanulids</taxon>
        <taxon>Asterales</taxon>
        <taxon>Asteraceae</taxon>
        <taxon>Asteroideae</taxon>
        <taxon>Heliantheae alliance</taxon>
        <taxon>Madieae</taxon>
        <taxon>Madiinae</taxon>
        <taxon>Deinandra</taxon>
    </lineage>
</organism>
<keyword evidence="10" id="KW-1015">Disulfide bond</keyword>
<keyword evidence="8" id="KW-0418">Kinase</keyword>
<dbReference type="PANTHER" id="PTHR27002">
    <property type="entry name" value="RECEPTOR-LIKE SERINE/THREONINE-PROTEIN KINASE SD1-8"/>
    <property type="match status" value="1"/>
</dbReference>
<dbReference type="Pfam" id="PF08276">
    <property type="entry name" value="PAN_2"/>
    <property type="match status" value="1"/>
</dbReference>
<keyword evidence="6" id="KW-0732">Signal</keyword>
<comment type="caution">
    <text evidence="18">The sequence shown here is derived from an EMBL/GenBank/DDBJ whole genome shotgun (WGS) entry which is preliminary data.</text>
</comment>
<dbReference type="EMBL" id="JBCNJP010000018">
    <property type="protein sequence ID" value="KAK9064132.1"/>
    <property type="molecule type" value="Genomic_DNA"/>
</dbReference>
<dbReference type="Gene3D" id="2.90.10.10">
    <property type="entry name" value="Bulb-type lectin domain"/>
    <property type="match status" value="1"/>
</dbReference>
<evidence type="ECO:0000313" key="18">
    <source>
        <dbReference type="EMBL" id="KAK9064132.1"/>
    </source>
</evidence>
<evidence type="ECO:0000256" key="1">
    <source>
        <dbReference type="ARBA" id="ARBA00004251"/>
    </source>
</evidence>
<dbReference type="Pfam" id="PF07714">
    <property type="entry name" value="PK_Tyr_Ser-Thr"/>
    <property type="match status" value="1"/>
</dbReference>
<name>A0AAP0D115_9ASTR</name>
<dbReference type="InterPro" id="IPR001245">
    <property type="entry name" value="Ser-Thr/Tyr_kinase_cat_dom"/>
</dbReference>
<evidence type="ECO:0000256" key="9">
    <source>
        <dbReference type="ARBA" id="ARBA00022840"/>
    </source>
</evidence>
<feature type="domain" description="Apple" evidence="17">
    <location>
        <begin position="202"/>
        <end position="283"/>
    </location>
</feature>
<keyword evidence="4" id="KW-0723">Serine/threonine-protein kinase</keyword>
<evidence type="ECO:0000256" key="4">
    <source>
        <dbReference type="ARBA" id="ARBA00022527"/>
    </source>
</evidence>
<evidence type="ECO:0000259" key="16">
    <source>
        <dbReference type="PROSITE" id="PS50927"/>
    </source>
</evidence>
<dbReference type="CDD" id="cd00028">
    <property type="entry name" value="B_lectin"/>
    <property type="match status" value="1"/>
</dbReference>
<keyword evidence="14" id="KW-1133">Transmembrane helix</keyword>
<dbReference type="SMART" id="SM00473">
    <property type="entry name" value="PAN_AP"/>
    <property type="match status" value="1"/>
</dbReference>
<dbReference type="InterPro" id="IPR003609">
    <property type="entry name" value="Pan_app"/>
</dbReference>
<dbReference type="GO" id="GO:0005524">
    <property type="term" value="F:ATP binding"/>
    <property type="evidence" value="ECO:0007669"/>
    <property type="project" value="UniProtKB-KW"/>
</dbReference>
<keyword evidence="3" id="KW-1003">Cell membrane</keyword>
<evidence type="ECO:0000259" key="17">
    <source>
        <dbReference type="PROSITE" id="PS50948"/>
    </source>
</evidence>
<evidence type="ECO:0000256" key="3">
    <source>
        <dbReference type="ARBA" id="ARBA00022475"/>
    </source>
</evidence>
<evidence type="ECO:0000256" key="14">
    <source>
        <dbReference type="SAM" id="Phobius"/>
    </source>
</evidence>
<dbReference type="AlphaFoldDB" id="A0AAP0D115"/>
<dbReference type="InterPro" id="IPR000719">
    <property type="entry name" value="Prot_kinase_dom"/>
</dbReference>
<dbReference type="CDD" id="cd01098">
    <property type="entry name" value="PAN_AP_plant"/>
    <property type="match status" value="1"/>
</dbReference>
<protein>
    <recommendedName>
        <fullName evidence="2">non-specific serine/threonine protein kinase</fullName>
        <ecNumber evidence="2">2.7.11.1</ecNumber>
    </recommendedName>
</protein>
<keyword evidence="19" id="KW-1185">Reference proteome</keyword>
<feature type="domain" description="Protein kinase" evidence="15">
    <location>
        <begin position="365"/>
        <end position="650"/>
    </location>
</feature>
<evidence type="ECO:0000256" key="5">
    <source>
        <dbReference type="ARBA" id="ARBA00022679"/>
    </source>
</evidence>
<dbReference type="SMART" id="SM00108">
    <property type="entry name" value="B_lectin"/>
    <property type="match status" value="1"/>
</dbReference>
<dbReference type="PROSITE" id="PS50011">
    <property type="entry name" value="PROTEIN_KINASE_DOM"/>
    <property type="match status" value="1"/>
</dbReference>
<evidence type="ECO:0000256" key="8">
    <source>
        <dbReference type="ARBA" id="ARBA00022777"/>
    </source>
</evidence>
<evidence type="ECO:0000256" key="2">
    <source>
        <dbReference type="ARBA" id="ARBA00012513"/>
    </source>
</evidence>
<comment type="catalytic activity">
    <reaction evidence="13">
        <text>L-seryl-[protein] + ATP = O-phospho-L-seryl-[protein] + ADP + H(+)</text>
        <dbReference type="Rhea" id="RHEA:17989"/>
        <dbReference type="Rhea" id="RHEA-COMP:9863"/>
        <dbReference type="Rhea" id="RHEA-COMP:11604"/>
        <dbReference type="ChEBI" id="CHEBI:15378"/>
        <dbReference type="ChEBI" id="CHEBI:29999"/>
        <dbReference type="ChEBI" id="CHEBI:30616"/>
        <dbReference type="ChEBI" id="CHEBI:83421"/>
        <dbReference type="ChEBI" id="CHEBI:456216"/>
        <dbReference type="EC" id="2.7.11.1"/>
    </reaction>
</comment>
<dbReference type="InterPro" id="IPR036426">
    <property type="entry name" value="Bulb-type_lectin_dom_sf"/>
</dbReference>
<dbReference type="PROSITE" id="PS50927">
    <property type="entry name" value="BULB_LECTIN"/>
    <property type="match status" value="1"/>
</dbReference>
<dbReference type="PROSITE" id="PS50948">
    <property type="entry name" value="PAN"/>
    <property type="match status" value="1"/>
</dbReference>
<dbReference type="SUPFAM" id="SSF56112">
    <property type="entry name" value="Protein kinase-like (PK-like)"/>
    <property type="match status" value="1"/>
</dbReference>
<dbReference type="Gene3D" id="3.30.200.20">
    <property type="entry name" value="Phosphorylase Kinase, domain 1"/>
    <property type="match status" value="1"/>
</dbReference>
<dbReference type="EC" id="2.7.11.1" evidence="2"/>
<comment type="subcellular location">
    <subcellularLocation>
        <location evidence="1">Cell membrane</location>
        <topology evidence="1">Single-pass type I membrane protein</topology>
    </subcellularLocation>
</comment>
<dbReference type="Gene3D" id="1.10.510.10">
    <property type="entry name" value="Transferase(Phosphotransferase) domain 1"/>
    <property type="match status" value="1"/>
</dbReference>
<sequence length="681" mass="75623">MLRLTAASRSSSSDILSVHQNISDVGGQTIVSGNAKFELGFFSPGNSRNRYLGIWFKNTTSQTVAWVANRENPLTDNSGALRLDSQGTHLSLVDGSNKLIWVSNSSSSAASSSGTNMINLIAQLMDSGNLVIKNGNVTTTTTTTNNNQLEAGFIWQSFDYPGDTFLEGMKLGRNFLTGRETYLTSWRSADDPSPEGERPWIAGSGDGFLKFSSMKLPDTENAVFNGNLSLQDCEASCINNCACNAYANPNITTGSFGCLLWFGDIIDVKVRLQNGQDLYVRLAASEFSKPDSSFHRNKQRVIMVATLSISFVLTLFGLLLLTLYIKRKWKKRSDAEEKEGNKNHMGSVEVPLFSLSKISRATSEFSVDNKLGEGGFGPVYKGMLEEGQEIAVKRLSKSSRQGLEEFKNEVICIAKLQHRNLVKLLGYCIQGDEKMLIYEYMPNKSLDGFLFDKSRKLLLDWPQRVHIIHGIARGLLYLHQDSRLKVVHRDLKAGNILLDNQMRPKISDFGLARMFKEDESEENTKRVVGTLGYISPEYAANGHFSIKSDVFSFGVLVLEIMSGKKNRGFVHEDHDDNLLGHAWRLHKEGKTLDLIDECLYTSYSPSEVTRLVHIGLLCVQQRIEDRPNTSNMVAMLSGEGPLPSPKKPGFFIEESEINSSTTLPLLPASLNGVTFTQLEGR</sequence>
<comment type="catalytic activity">
    <reaction evidence="12">
        <text>L-threonyl-[protein] + ATP = O-phospho-L-threonyl-[protein] + ADP + H(+)</text>
        <dbReference type="Rhea" id="RHEA:46608"/>
        <dbReference type="Rhea" id="RHEA-COMP:11060"/>
        <dbReference type="Rhea" id="RHEA-COMP:11605"/>
        <dbReference type="ChEBI" id="CHEBI:15378"/>
        <dbReference type="ChEBI" id="CHEBI:30013"/>
        <dbReference type="ChEBI" id="CHEBI:30616"/>
        <dbReference type="ChEBI" id="CHEBI:61977"/>
        <dbReference type="ChEBI" id="CHEBI:456216"/>
        <dbReference type="EC" id="2.7.11.1"/>
    </reaction>
</comment>
<dbReference type="CDD" id="cd14066">
    <property type="entry name" value="STKc_IRAK"/>
    <property type="match status" value="1"/>
</dbReference>
<dbReference type="SUPFAM" id="SSF51110">
    <property type="entry name" value="alpha-D-mannose-specific plant lectins"/>
    <property type="match status" value="1"/>
</dbReference>
<dbReference type="FunFam" id="1.10.510.10:FF:000060">
    <property type="entry name" value="G-type lectin S-receptor-like serine/threonine-protein kinase"/>
    <property type="match status" value="1"/>
</dbReference>
<feature type="domain" description="Bulb-type lectin" evidence="16">
    <location>
        <begin position="15"/>
        <end position="145"/>
    </location>
</feature>
<keyword evidence="9" id="KW-0067">ATP-binding</keyword>
<dbReference type="PANTHER" id="PTHR27002:SF932">
    <property type="entry name" value="RECEPTOR-LIKE SERINE_THREONINE-PROTEIN KINASE"/>
    <property type="match status" value="1"/>
</dbReference>
<dbReference type="InterPro" id="IPR001480">
    <property type="entry name" value="Bulb-type_lectin_dom"/>
</dbReference>
<keyword evidence="5" id="KW-0808">Transferase</keyword>
<gene>
    <name evidence="18" type="ORF">SSX86_018004</name>
</gene>
<dbReference type="GO" id="GO:0004674">
    <property type="term" value="F:protein serine/threonine kinase activity"/>
    <property type="evidence" value="ECO:0007669"/>
    <property type="project" value="UniProtKB-KW"/>
</dbReference>
<evidence type="ECO:0000256" key="10">
    <source>
        <dbReference type="ARBA" id="ARBA00023157"/>
    </source>
</evidence>
<reference evidence="18 19" key="1">
    <citation type="submission" date="2024-04" db="EMBL/GenBank/DDBJ databases">
        <title>The reference genome of an endangered Asteraceae, Deinandra increscens subsp. villosa, native to the Central Coast of California.</title>
        <authorList>
            <person name="Guilliams M."/>
            <person name="Hasenstab-Lehman K."/>
            <person name="Meyer R."/>
            <person name="Mcevoy S."/>
        </authorList>
    </citation>
    <scope>NUCLEOTIDE SEQUENCE [LARGE SCALE GENOMIC DNA]</scope>
    <source>
        <tissue evidence="18">Leaf</tissue>
    </source>
</reference>
<proteinExistence type="predicted"/>
<keyword evidence="7" id="KW-0547">Nucleotide-binding</keyword>
<dbReference type="SMART" id="SM00220">
    <property type="entry name" value="S_TKc"/>
    <property type="match status" value="1"/>
</dbReference>
<feature type="transmembrane region" description="Helical" evidence="14">
    <location>
        <begin position="301"/>
        <end position="325"/>
    </location>
</feature>
<dbReference type="Proteomes" id="UP001408789">
    <property type="component" value="Unassembled WGS sequence"/>
</dbReference>
<accession>A0AAP0D115</accession>
<dbReference type="Pfam" id="PF01453">
    <property type="entry name" value="B_lectin"/>
    <property type="match status" value="1"/>
</dbReference>
<evidence type="ECO:0000256" key="12">
    <source>
        <dbReference type="ARBA" id="ARBA00047899"/>
    </source>
</evidence>
<evidence type="ECO:0000256" key="6">
    <source>
        <dbReference type="ARBA" id="ARBA00022729"/>
    </source>
</evidence>
<evidence type="ECO:0000256" key="13">
    <source>
        <dbReference type="ARBA" id="ARBA00048679"/>
    </source>
</evidence>
<evidence type="ECO:0000313" key="19">
    <source>
        <dbReference type="Proteomes" id="UP001408789"/>
    </source>
</evidence>
<keyword evidence="11" id="KW-0325">Glycoprotein</keyword>
<keyword evidence="14" id="KW-0812">Transmembrane</keyword>